<dbReference type="GO" id="GO:0006364">
    <property type="term" value="P:rRNA processing"/>
    <property type="evidence" value="ECO:0007669"/>
    <property type="project" value="UniProtKB-KW"/>
</dbReference>
<dbReference type="RefSeq" id="XP_001239996.1">
    <property type="nucleotide sequence ID" value="XM_001239995.1"/>
</dbReference>
<evidence type="ECO:0000256" key="5">
    <source>
        <dbReference type="ARBA" id="ARBA00022552"/>
    </source>
</evidence>
<dbReference type="InParanoid" id="A0A0E1RVC4"/>
<dbReference type="InterPro" id="IPR034922">
    <property type="entry name" value="REX1-like_exo"/>
</dbReference>
<comment type="similarity">
    <text evidence="3">Belongs to the REXO1/REXO3 family.</text>
</comment>
<gene>
    <name evidence="14" type="ORF">CIMG_09617</name>
</gene>
<evidence type="ECO:0000259" key="13">
    <source>
        <dbReference type="SMART" id="SM00479"/>
    </source>
</evidence>
<dbReference type="STRING" id="246410.A0A0E1RVC4"/>
<feature type="compositionally biased region" description="Polar residues" evidence="12">
    <location>
        <begin position="106"/>
        <end position="129"/>
    </location>
</feature>
<evidence type="ECO:0000256" key="9">
    <source>
        <dbReference type="ARBA" id="ARBA00023242"/>
    </source>
</evidence>
<dbReference type="AlphaFoldDB" id="A0A0E1RVC4"/>
<organism evidence="14 15">
    <name type="scientific">Coccidioides immitis (strain RS)</name>
    <name type="common">Valley fever fungus</name>
    <dbReference type="NCBI Taxonomy" id="246410"/>
    <lineage>
        <taxon>Eukaryota</taxon>
        <taxon>Fungi</taxon>
        <taxon>Dikarya</taxon>
        <taxon>Ascomycota</taxon>
        <taxon>Pezizomycotina</taxon>
        <taxon>Eurotiomycetes</taxon>
        <taxon>Eurotiomycetidae</taxon>
        <taxon>Onygenales</taxon>
        <taxon>Onygenaceae</taxon>
        <taxon>Coccidioides</taxon>
    </lineage>
</organism>
<dbReference type="GeneID" id="4559157"/>
<dbReference type="OrthoDB" id="3996471at2759"/>
<dbReference type="InterPro" id="IPR013520">
    <property type="entry name" value="Ribonucl_H"/>
</dbReference>
<keyword evidence="9" id="KW-0539">Nucleus</keyword>
<dbReference type="PANTHER" id="PTHR12801:SF112">
    <property type="entry name" value="RNA EXONUCLEASE 3"/>
    <property type="match status" value="1"/>
</dbReference>
<dbReference type="GO" id="GO:0004527">
    <property type="term" value="F:exonuclease activity"/>
    <property type="evidence" value="ECO:0007669"/>
    <property type="project" value="UniProtKB-KW"/>
</dbReference>
<evidence type="ECO:0000256" key="1">
    <source>
        <dbReference type="ARBA" id="ARBA00004123"/>
    </source>
</evidence>
<evidence type="ECO:0000256" key="10">
    <source>
        <dbReference type="ARBA" id="ARBA00037201"/>
    </source>
</evidence>
<evidence type="ECO:0000256" key="6">
    <source>
        <dbReference type="ARBA" id="ARBA00022722"/>
    </source>
</evidence>
<proteinExistence type="inferred from homology"/>
<dbReference type="CDD" id="cd06145">
    <property type="entry name" value="REX1_like"/>
    <property type="match status" value="1"/>
</dbReference>
<evidence type="ECO:0000256" key="11">
    <source>
        <dbReference type="ARBA" id="ARBA00039985"/>
    </source>
</evidence>
<name>A0A0E1RVC4_COCIM</name>
<dbReference type="InterPro" id="IPR047021">
    <property type="entry name" value="REXO1/3/4-like"/>
</dbReference>
<evidence type="ECO:0000256" key="3">
    <source>
        <dbReference type="ARBA" id="ARBA00006357"/>
    </source>
</evidence>
<dbReference type="PANTHER" id="PTHR12801">
    <property type="entry name" value="RNA EXONUCLEASE REXO1 / RECO3 FAMILY MEMBER-RELATED"/>
    <property type="match status" value="1"/>
</dbReference>
<evidence type="ECO:0000256" key="2">
    <source>
        <dbReference type="ARBA" id="ARBA00004496"/>
    </source>
</evidence>
<evidence type="ECO:0000256" key="4">
    <source>
        <dbReference type="ARBA" id="ARBA00022490"/>
    </source>
</evidence>
<dbReference type="InterPro" id="IPR012337">
    <property type="entry name" value="RNaseH-like_sf"/>
</dbReference>
<dbReference type="InterPro" id="IPR036397">
    <property type="entry name" value="RNaseH_sf"/>
</dbReference>
<keyword evidence="4" id="KW-0963">Cytoplasm</keyword>
<dbReference type="Gene3D" id="3.30.420.10">
    <property type="entry name" value="Ribonuclease H-like superfamily/Ribonuclease H"/>
    <property type="match status" value="1"/>
</dbReference>
<keyword evidence="7" id="KW-0378">Hydrolase</keyword>
<dbReference type="SUPFAM" id="SSF53098">
    <property type="entry name" value="Ribonuclease H-like"/>
    <property type="match status" value="1"/>
</dbReference>
<dbReference type="VEuPathDB" id="FungiDB:CIMG_09617"/>
<feature type="compositionally biased region" description="Polar residues" evidence="12">
    <location>
        <begin position="137"/>
        <end position="156"/>
    </location>
</feature>
<keyword evidence="8 14" id="KW-0269">Exonuclease</keyword>
<keyword evidence="5" id="KW-0698">rRNA processing</keyword>
<dbReference type="GO" id="GO:0005737">
    <property type="term" value="C:cytoplasm"/>
    <property type="evidence" value="ECO:0007669"/>
    <property type="project" value="UniProtKB-SubCell"/>
</dbReference>
<dbReference type="GO" id="GO:0005634">
    <property type="term" value="C:nucleus"/>
    <property type="evidence" value="ECO:0007669"/>
    <property type="project" value="UniProtKB-SubCell"/>
</dbReference>
<dbReference type="KEGG" id="cim:CIMG_09617"/>
<comment type="function">
    <text evidence="10">3' to 5' exoribonuclease required for proper 3' end maturation of MRP RNA and of the U5L snRNA.</text>
</comment>
<evidence type="ECO:0000256" key="7">
    <source>
        <dbReference type="ARBA" id="ARBA00022801"/>
    </source>
</evidence>
<dbReference type="FunCoup" id="A0A0E1RVC4">
    <property type="interactions" value="76"/>
</dbReference>
<accession>A0A0E1RVC4</accession>
<keyword evidence="6" id="KW-0540">Nuclease</keyword>
<reference evidence="15" key="2">
    <citation type="journal article" date="2010" name="Genome Res.">
        <title>Population genomic sequencing of Coccidioides fungi reveals recent hybridization and transposon control.</title>
        <authorList>
            <person name="Neafsey D.E."/>
            <person name="Barker B.M."/>
            <person name="Sharpton T.J."/>
            <person name="Stajich J.E."/>
            <person name="Park D.J."/>
            <person name="Whiston E."/>
            <person name="Hung C.-Y."/>
            <person name="McMahan C."/>
            <person name="White J."/>
            <person name="Sykes S."/>
            <person name="Heiman D."/>
            <person name="Young S."/>
            <person name="Zeng Q."/>
            <person name="Abouelleil A."/>
            <person name="Aftuck L."/>
            <person name="Bessette D."/>
            <person name="Brown A."/>
            <person name="FitzGerald M."/>
            <person name="Lui A."/>
            <person name="Macdonald J.P."/>
            <person name="Priest M."/>
            <person name="Orbach M.J."/>
            <person name="Galgiani J.N."/>
            <person name="Kirkland T.N."/>
            <person name="Cole G.T."/>
            <person name="Birren B.W."/>
            <person name="Henn M.R."/>
            <person name="Taylor J.W."/>
            <person name="Rounsley S.D."/>
        </authorList>
    </citation>
    <scope>GENOME REANNOTATION</scope>
    <source>
        <strain evidence="15">RS</strain>
    </source>
</reference>
<sequence length="669" mass="73367">MFNSVGVFKAVSCPEGTGCKLLNCMFAHEDKETSSFITPKSTNEGVVLNADATYVNEEPLPKKRRLDADGHSTLKSVDKAKRHGTSPNNSIPNLDPQINEKEKSSNEIQGLTSVSKPVSPSISRHTSPQGHHRPPVGSQNQKPSDTTSIPVSTQPRQVKKETLNPRHLSKPPAAHSTRASVLAKLHEEMVRLNNQLLALKEQSKKALVLSEDELISRALDEEEKAARESSSVYSNVIKLRITKLRKMKLSDWEEDVLNYLRPKNTQVLPLKPQPEPILTGLDVQGEIVMLSRFLASPEAQAKAGYVIVAPSKEDIKNATKGNITAQGWEQCDRCSGRFQVFPGRREDGLLASGGPCTYHHARLVRPPKKKTDHILGQTEPYFPCCNEAVGTSAGCTKAESHVFKVTEVKRLAAILQFEKTPAQPDKGLLPPICFDCEMGYTTLGLELIRLTAITWPDQKKVLDVLVRPMGEVLDLNSRYSGVRPEHFANAVPYGSEQARAQASSGPQSVNFVLPIVESPAAARALLFEHLQPDTPVIGHAIDNDLNACRIIHPTIVDTVLLYPHPGGLPYRFGLRTLSKKYLDRHIQAAGDQGHDSMEDAKATGDLVRVKVRETWTRLKALGYTIKDGALIEPEPNKVNIKPFAAGTAALGIGAGSKRTSYDQTKEAKA</sequence>
<evidence type="ECO:0000313" key="14">
    <source>
        <dbReference type="EMBL" id="EAS28413.1"/>
    </source>
</evidence>
<keyword evidence="15" id="KW-1185">Reference proteome</keyword>
<evidence type="ECO:0000256" key="8">
    <source>
        <dbReference type="ARBA" id="ARBA00022839"/>
    </source>
</evidence>
<feature type="domain" description="Exonuclease" evidence="13">
    <location>
        <begin position="430"/>
        <end position="616"/>
    </location>
</feature>
<protein>
    <recommendedName>
        <fullName evidence="11">RNA exonuclease 3</fullName>
    </recommendedName>
</protein>
<evidence type="ECO:0000256" key="12">
    <source>
        <dbReference type="SAM" id="MobiDB-lite"/>
    </source>
</evidence>
<comment type="subcellular location">
    <subcellularLocation>
        <location evidence="2">Cytoplasm</location>
    </subcellularLocation>
    <subcellularLocation>
        <location evidence="1">Nucleus</location>
    </subcellularLocation>
</comment>
<evidence type="ECO:0000313" key="15">
    <source>
        <dbReference type="Proteomes" id="UP000001261"/>
    </source>
</evidence>
<dbReference type="EMBL" id="GG704912">
    <property type="protein sequence ID" value="EAS28413.1"/>
    <property type="molecule type" value="Genomic_DNA"/>
</dbReference>
<dbReference type="FunFam" id="3.30.420.10:FF:000109">
    <property type="entry name" value="RNA exonuclease 3"/>
    <property type="match status" value="1"/>
</dbReference>
<dbReference type="Proteomes" id="UP000001261">
    <property type="component" value="Unassembled WGS sequence"/>
</dbReference>
<dbReference type="OMA" id="GQCTYHP"/>
<feature type="region of interest" description="Disordered" evidence="12">
    <location>
        <begin position="76"/>
        <end position="179"/>
    </location>
</feature>
<reference evidence="15" key="1">
    <citation type="journal article" date="2009" name="Genome Res.">
        <title>Comparative genomic analyses of the human fungal pathogens Coccidioides and their relatives.</title>
        <authorList>
            <person name="Sharpton T.J."/>
            <person name="Stajich J.E."/>
            <person name="Rounsley S.D."/>
            <person name="Gardner M.J."/>
            <person name="Wortman J.R."/>
            <person name="Jordar V.S."/>
            <person name="Maiti R."/>
            <person name="Kodira C.D."/>
            <person name="Neafsey D.E."/>
            <person name="Zeng Q."/>
            <person name="Hung C.-Y."/>
            <person name="McMahan C."/>
            <person name="Muszewska A."/>
            <person name="Grynberg M."/>
            <person name="Mandel M.A."/>
            <person name="Kellner E.M."/>
            <person name="Barker B.M."/>
            <person name="Galgiani J.N."/>
            <person name="Orbach M.J."/>
            <person name="Kirkland T.N."/>
            <person name="Cole G.T."/>
            <person name="Henn M.R."/>
            <person name="Birren B.W."/>
            <person name="Taylor J.W."/>
        </authorList>
    </citation>
    <scope>NUCLEOTIDE SEQUENCE [LARGE SCALE GENOMIC DNA]</scope>
    <source>
        <strain evidence="15">RS</strain>
    </source>
</reference>
<dbReference type="GO" id="GO:0003676">
    <property type="term" value="F:nucleic acid binding"/>
    <property type="evidence" value="ECO:0007669"/>
    <property type="project" value="InterPro"/>
</dbReference>
<dbReference type="SMART" id="SM00479">
    <property type="entry name" value="EXOIII"/>
    <property type="match status" value="1"/>
</dbReference>